<name>A0AAV1CNB4_OLDCO</name>
<keyword evidence="3" id="KW-1185">Reference proteome</keyword>
<organism evidence="2 3">
    <name type="scientific">Oldenlandia corymbosa var. corymbosa</name>
    <dbReference type="NCBI Taxonomy" id="529605"/>
    <lineage>
        <taxon>Eukaryota</taxon>
        <taxon>Viridiplantae</taxon>
        <taxon>Streptophyta</taxon>
        <taxon>Embryophyta</taxon>
        <taxon>Tracheophyta</taxon>
        <taxon>Spermatophyta</taxon>
        <taxon>Magnoliopsida</taxon>
        <taxon>eudicotyledons</taxon>
        <taxon>Gunneridae</taxon>
        <taxon>Pentapetalae</taxon>
        <taxon>asterids</taxon>
        <taxon>lamiids</taxon>
        <taxon>Gentianales</taxon>
        <taxon>Rubiaceae</taxon>
        <taxon>Rubioideae</taxon>
        <taxon>Spermacoceae</taxon>
        <taxon>Hedyotis-Oldenlandia complex</taxon>
        <taxon>Oldenlandia</taxon>
    </lineage>
</organism>
<feature type="compositionally biased region" description="Basic and acidic residues" evidence="1">
    <location>
        <begin position="192"/>
        <end position="202"/>
    </location>
</feature>
<sequence length="306" mass="33555">MGDLHSIAYSSSSSSLLHNSSSLGYGLHNNNNNHLGVFNADLSQYFFELESSISSSTPPFLAHFESPDFSTGYLQDALFEFSSKRRRLEFCSSSSDDDDHQLDSCTKRICQRSMNYLDDYDQYMSTIMANSDSISVEPASEEEGSLFSEMTKTKEEAISSADTFDISSSMKQFSSVNSNTTTTTTTTTQSSDSDKENLRSIDPRFPSAGGVVDEKKGKKRMINNKVVYPFALVKPGGIEGDMTINDINQRILMPPSRPVRHPVGDFACRPLISSADGPGLSGKAVVALTRIHTQGRGTITIVRTRG</sequence>
<dbReference type="AlphaFoldDB" id="A0AAV1CNB4"/>
<proteinExistence type="predicted"/>
<reference evidence="2" key="1">
    <citation type="submission" date="2023-03" db="EMBL/GenBank/DDBJ databases">
        <authorList>
            <person name="Julca I."/>
        </authorList>
    </citation>
    <scope>NUCLEOTIDE SEQUENCE</scope>
</reference>
<evidence type="ECO:0000313" key="2">
    <source>
        <dbReference type="EMBL" id="CAI9096861.1"/>
    </source>
</evidence>
<accession>A0AAV1CNB4</accession>
<dbReference type="GO" id="GO:0007140">
    <property type="term" value="P:male meiotic nuclear division"/>
    <property type="evidence" value="ECO:0007669"/>
    <property type="project" value="InterPro"/>
</dbReference>
<feature type="region of interest" description="Disordered" evidence="1">
    <location>
        <begin position="172"/>
        <end position="212"/>
    </location>
</feature>
<dbReference type="EMBL" id="OX459119">
    <property type="protein sequence ID" value="CAI9096861.1"/>
    <property type="molecule type" value="Genomic_DNA"/>
</dbReference>
<dbReference type="Proteomes" id="UP001161247">
    <property type="component" value="Chromosome 2"/>
</dbReference>
<dbReference type="PANTHER" id="PTHR33385:SF18">
    <property type="entry name" value="XRI1-LIKE PROTEIN"/>
    <property type="match status" value="1"/>
</dbReference>
<gene>
    <name evidence="2" type="ORF">OLC1_LOCUS7510</name>
</gene>
<evidence type="ECO:0000256" key="1">
    <source>
        <dbReference type="SAM" id="MobiDB-lite"/>
    </source>
</evidence>
<dbReference type="GO" id="GO:0007143">
    <property type="term" value="P:female meiotic nuclear division"/>
    <property type="evidence" value="ECO:0007669"/>
    <property type="project" value="InterPro"/>
</dbReference>
<dbReference type="InterPro" id="IPR039933">
    <property type="entry name" value="XRI1"/>
</dbReference>
<evidence type="ECO:0000313" key="3">
    <source>
        <dbReference type="Proteomes" id="UP001161247"/>
    </source>
</evidence>
<dbReference type="PANTHER" id="PTHR33385">
    <property type="entry name" value="PROTEIN XRI1"/>
    <property type="match status" value="1"/>
</dbReference>
<protein>
    <submittedName>
        <fullName evidence="2">OLC1v1033101C2</fullName>
    </submittedName>
</protein>